<evidence type="ECO:0000313" key="3">
    <source>
        <dbReference type="EMBL" id="GAA1177126.1"/>
    </source>
</evidence>
<dbReference type="PANTHER" id="PTHR42695">
    <property type="entry name" value="GLUTAMINE AMIDOTRANSFERASE YLR126C-RELATED"/>
    <property type="match status" value="1"/>
</dbReference>
<dbReference type="CDD" id="cd01741">
    <property type="entry name" value="GATase1_1"/>
    <property type="match status" value="1"/>
</dbReference>
<dbReference type="SUPFAM" id="SSF52317">
    <property type="entry name" value="Class I glutamine amidotransferase-like"/>
    <property type="match status" value="1"/>
</dbReference>
<feature type="region of interest" description="Disordered" evidence="1">
    <location>
        <begin position="1"/>
        <end position="42"/>
    </location>
</feature>
<comment type="caution">
    <text evidence="3">The sequence shown here is derived from an EMBL/GenBank/DDBJ whole genome shotgun (WGS) entry which is preliminary data.</text>
</comment>
<keyword evidence="4" id="KW-1185">Reference proteome</keyword>
<dbReference type="InterPro" id="IPR017926">
    <property type="entry name" value="GATASE"/>
</dbReference>
<proteinExistence type="predicted"/>
<feature type="compositionally biased region" description="Low complexity" evidence="1">
    <location>
        <begin position="18"/>
        <end position="35"/>
    </location>
</feature>
<evidence type="ECO:0000259" key="2">
    <source>
        <dbReference type="Pfam" id="PF00117"/>
    </source>
</evidence>
<organism evidence="3 4">
    <name type="scientific">Streptomyces hebeiensis</name>
    <dbReference type="NCBI Taxonomy" id="229486"/>
    <lineage>
        <taxon>Bacteria</taxon>
        <taxon>Bacillati</taxon>
        <taxon>Actinomycetota</taxon>
        <taxon>Actinomycetes</taxon>
        <taxon>Kitasatosporales</taxon>
        <taxon>Streptomycetaceae</taxon>
        <taxon>Streptomyces</taxon>
    </lineage>
</organism>
<dbReference type="InterPro" id="IPR044992">
    <property type="entry name" value="ChyE-like"/>
</dbReference>
<evidence type="ECO:0000256" key="1">
    <source>
        <dbReference type="SAM" id="MobiDB-lite"/>
    </source>
</evidence>
<accession>A0ABN1UWX1</accession>
<feature type="domain" description="Glutamine amidotransferase" evidence="2">
    <location>
        <begin position="75"/>
        <end position="212"/>
    </location>
</feature>
<reference evidence="3 4" key="1">
    <citation type="journal article" date="2019" name="Int. J. Syst. Evol. Microbiol.">
        <title>The Global Catalogue of Microorganisms (GCM) 10K type strain sequencing project: providing services to taxonomists for standard genome sequencing and annotation.</title>
        <authorList>
            <consortium name="The Broad Institute Genomics Platform"/>
            <consortium name="The Broad Institute Genome Sequencing Center for Infectious Disease"/>
            <person name="Wu L."/>
            <person name="Ma J."/>
        </authorList>
    </citation>
    <scope>NUCLEOTIDE SEQUENCE [LARGE SCALE GENOMIC DNA]</scope>
    <source>
        <strain evidence="3 4">JCM 12696</strain>
    </source>
</reference>
<keyword evidence="3" id="KW-0315">Glutamine amidotransferase</keyword>
<dbReference type="InterPro" id="IPR029062">
    <property type="entry name" value="Class_I_gatase-like"/>
</dbReference>
<gene>
    <name evidence="3" type="ORF">GCM10009654_38020</name>
</gene>
<protein>
    <submittedName>
        <fullName evidence="3">Type 1 glutamine amidotransferase</fullName>
    </submittedName>
</protein>
<evidence type="ECO:0000313" key="4">
    <source>
        <dbReference type="Proteomes" id="UP001501371"/>
    </source>
</evidence>
<dbReference type="Proteomes" id="UP001501371">
    <property type="component" value="Unassembled WGS sequence"/>
</dbReference>
<dbReference type="PANTHER" id="PTHR42695:SF5">
    <property type="entry name" value="GLUTAMINE AMIDOTRANSFERASE YLR126C-RELATED"/>
    <property type="match status" value="1"/>
</dbReference>
<name>A0ABN1UWX1_9ACTN</name>
<dbReference type="PROSITE" id="PS51273">
    <property type="entry name" value="GATASE_TYPE_1"/>
    <property type="match status" value="1"/>
</dbReference>
<dbReference type="Gene3D" id="3.40.50.880">
    <property type="match status" value="1"/>
</dbReference>
<dbReference type="Pfam" id="PF00117">
    <property type="entry name" value="GATase"/>
    <property type="match status" value="1"/>
</dbReference>
<feature type="compositionally biased region" description="Polar residues" evidence="1">
    <location>
        <begin position="1"/>
        <end position="17"/>
    </location>
</feature>
<dbReference type="EMBL" id="BAAAKV010000033">
    <property type="protein sequence ID" value="GAA1177126.1"/>
    <property type="molecule type" value="Genomic_DNA"/>
</dbReference>
<sequence length="278" mass="28354">MTSPYGRTPASSAQTPVSSGPAPAPSGAAPASSGPRVLVVRNSDRSGPGRLLPWWEEMGLTVVEVPGASTPASPAGYDAVVLLGGGFLPDADDHAPWLPAERELARRAVADGVPLLGICLGAQVLALATGGTVCGAYGRAERGSCAVSLRPEAAEDALFVGLPGEFRVIQNHRDQITALPPGAALLAGSAACPVQGFRVGRRAWGVQFHPEAGADRLAGWDEAALADAGLDLRALRAEAERAEPESARSARRLAVNFAEVVRRNAGAAPDLVPAVGGS</sequence>